<accession>A0A1M6LKX7</accession>
<dbReference type="EMBL" id="FQYV01000023">
    <property type="protein sequence ID" value="SHJ71849.1"/>
    <property type="molecule type" value="Genomic_DNA"/>
</dbReference>
<evidence type="ECO:0000256" key="2">
    <source>
        <dbReference type="SAM" id="SignalP"/>
    </source>
</evidence>
<dbReference type="PROSITE" id="PS51257">
    <property type="entry name" value="PROKAR_LIPOPROTEIN"/>
    <property type="match status" value="1"/>
</dbReference>
<sequence length="54" mass="5908">MKNTRLFSWLMVLLILAIGCTPASLPKETDDQGAPQYFGTGGEHSVRPDDEKDG</sequence>
<organism evidence="3 4">
    <name type="scientific">Aequorivita viscosa</name>
    <dbReference type="NCBI Taxonomy" id="797419"/>
    <lineage>
        <taxon>Bacteria</taxon>
        <taxon>Pseudomonadati</taxon>
        <taxon>Bacteroidota</taxon>
        <taxon>Flavobacteriia</taxon>
        <taxon>Flavobacteriales</taxon>
        <taxon>Flavobacteriaceae</taxon>
        <taxon>Aequorivita</taxon>
    </lineage>
</organism>
<evidence type="ECO:0000313" key="4">
    <source>
        <dbReference type="Proteomes" id="UP000184172"/>
    </source>
</evidence>
<reference evidence="4" key="1">
    <citation type="submission" date="2016-11" db="EMBL/GenBank/DDBJ databases">
        <authorList>
            <person name="Varghese N."/>
            <person name="Submissions S."/>
        </authorList>
    </citation>
    <scope>NUCLEOTIDE SEQUENCE [LARGE SCALE GENOMIC DNA]</scope>
    <source>
        <strain evidence="4">DSM 26349</strain>
    </source>
</reference>
<keyword evidence="4" id="KW-1185">Reference proteome</keyword>
<evidence type="ECO:0000256" key="1">
    <source>
        <dbReference type="SAM" id="MobiDB-lite"/>
    </source>
</evidence>
<feature type="compositionally biased region" description="Basic and acidic residues" evidence="1">
    <location>
        <begin position="44"/>
        <end position="54"/>
    </location>
</feature>
<proteinExistence type="predicted"/>
<protein>
    <submittedName>
        <fullName evidence="3">Uncharacterized protein</fullName>
    </submittedName>
</protein>
<dbReference type="Proteomes" id="UP000184172">
    <property type="component" value="Unassembled WGS sequence"/>
</dbReference>
<name>A0A1M6LKX7_9FLAO</name>
<feature type="region of interest" description="Disordered" evidence="1">
    <location>
        <begin position="25"/>
        <end position="54"/>
    </location>
</feature>
<evidence type="ECO:0000313" key="3">
    <source>
        <dbReference type="EMBL" id="SHJ71849.1"/>
    </source>
</evidence>
<dbReference type="AlphaFoldDB" id="A0A1M6LKX7"/>
<dbReference type="RefSeq" id="WP_159431776.1">
    <property type="nucleotide sequence ID" value="NZ_FNNS01000001.1"/>
</dbReference>
<feature type="chain" id="PRO_5009919285" evidence="2">
    <location>
        <begin position="24"/>
        <end position="54"/>
    </location>
</feature>
<keyword evidence="2" id="KW-0732">Signal</keyword>
<gene>
    <name evidence="3" type="ORF">SAMN04487908_12366</name>
</gene>
<feature type="signal peptide" evidence="2">
    <location>
        <begin position="1"/>
        <end position="23"/>
    </location>
</feature>